<dbReference type="GO" id="GO:0005634">
    <property type="term" value="C:nucleus"/>
    <property type="evidence" value="ECO:0007669"/>
    <property type="project" value="UniProtKB-SubCell"/>
</dbReference>
<feature type="region of interest" description="Disordered" evidence="8">
    <location>
        <begin position="1"/>
        <end position="79"/>
    </location>
</feature>
<dbReference type="PANTHER" id="PTHR40626">
    <property type="entry name" value="MIP31509P"/>
    <property type="match status" value="1"/>
</dbReference>
<feature type="compositionally biased region" description="Polar residues" evidence="8">
    <location>
        <begin position="223"/>
        <end position="235"/>
    </location>
</feature>
<feature type="region of interest" description="Disordered" evidence="8">
    <location>
        <begin position="300"/>
        <end position="348"/>
    </location>
</feature>
<feature type="compositionally biased region" description="Low complexity" evidence="8">
    <location>
        <begin position="334"/>
        <end position="348"/>
    </location>
</feature>
<dbReference type="EMBL" id="KV878902">
    <property type="protein sequence ID" value="OJJ82438.1"/>
    <property type="molecule type" value="Genomic_DNA"/>
</dbReference>
<dbReference type="GO" id="GO:0000978">
    <property type="term" value="F:RNA polymerase II cis-regulatory region sequence-specific DNA binding"/>
    <property type="evidence" value="ECO:0007669"/>
    <property type="project" value="InterPro"/>
</dbReference>
<dbReference type="GO" id="GO:0000981">
    <property type="term" value="F:DNA-binding transcription factor activity, RNA polymerase II-specific"/>
    <property type="evidence" value="ECO:0007669"/>
    <property type="project" value="InterPro"/>
</dbReference>
<evidence type="ECO:0000256" key="7">
    <source>
        <dbReference type="PROSITE-ProRule" id="PRU00042"/>
    </source>
</evidence>
<evidence type="ECO:0000256" key="1">
    <source>
        <dbReference type="ARBA" id="ARBA00004123"/>
    </source>
</evidence>
<name>A0A1L9VER5_ASPGL</name>
<evidence type="ECO:0000256" key="5">
    <source>
        <dbReference type="ARBA" id="ARBA00022833"/>
    </source>
</evidence>
<evidence type="ECO:0000256" key="2">
    <source>
        <dbReference type="ARBA" id="ARBA00022723"/>
    </source>
</evidence>
<evidence type="ECO:0000256" key="4">
    <source>
        <dbReference type="ARBA" id="ARBA00022771"/>
    </source>
</evidence>
<keyword evidence="2" id="KW-0479">Metal-binding</keyword>
<reference evidence="11" key="1">
    <citation type="journal article" date="2017" name="Genome Biol.">
        <title>Comparative genomics reveals high biological diversity and specific adaptations in the industrially and medically important fungal genus Aspergillus.</title>
        <authorList>
            <person name="de Vries R.P."/>
            <person name="Riley R."/>
            <person name="Wiebenga A."/>
            <person name="Aguilar-Osorio G."/>
            <person name="Amillis S."/>
            <person name="Uchima C.A."/>
            <person name="Anderluh G."/>
            <person name="Asadollahi M."/>
            <person name="Askin M."/>
            <person name="Barry K."/>
            <person name="Battaglia E."/>
            <person name="Bayram O."/>
            <person name="Benocci T."/>
            <person name="Braus-Stromeyer S.A."/>
            <person name="Caldana C."/>
            <person name="Canovas D."/>
            <person name="Cerqueira G.C."/>
            <person name="Chen F."/>
            <person name="Chen W."/>
            <person name="Choi C."/>
            <person name="Clum A."/>
            <person name="Dos Santos R.A."/>
            <person name="Damasio A.R."/>
            <person name="Diallinas G."/>
            <person name="Emri T."/>
            <person name="Fekete E."/>
            <person name="Flipphi M."/>
            <person name="Freyberg S."/>
            <person name="Gallo A."/>
            <person name="Gournas C."/>
            <person name="Habgood R."/>
            <person name="Hainaut M."/>
            <person name="Harispe M.L."/>
            <person name="Henrissat B."/>
            <person name="Hilden K.S."/>
            <person name="Hope R."/>
            <person name="Hossain A."/>
            <person name="Karabika E."/>
            <person name="Karaffa L."/>
            <person name="Karanyi Z."/>
            <person name="Krasevec N."/>
            <person name="Kuo A."/>
            <person name="Kusch H."/>
            <person name="LaButti K."/>
            <person name="Lagendijk E.L."/>
            <person name="Lapidus A."/>
            <person name="Levasseur A."/>
            <person name="Lindquist E."/>
            <person name="Lipzen A."/>
            <person name="Logrieco A.F."/>
            <person name="MacCabe A."/>
            <person name="Maekelae M.R."/>
            <person name="Malavazi I."/>
            <person name="Melin P."/>
            <person name="Meyer V."/>
            <person name="Mielnichuk N."/>
            <person name="Miskei M."/>
            <person name="Molnar A.P."/>
            <person name="Mule G."/>
            <person name="Ngan C.Y."/>
            <person name="Orejas M."/>
            <person name="Orosz E."/>
            <person name="Ouedraogo J.P."/>
            <person name="Overkamp K.M."/>
            <person name="Park H.-S."/>
            <person name="Perrone G."/>
            <person name="Piumi F."/>
            <person name="Punt P.J."/>
            <person name="Ram A.F."/>
            <person name="Ramon A."/>
            <person name="Rauscher S."/>
            <person name="Record E."/>
            <person name="Riano-Pachon D.M."/>
            <person name="Robert V."/>
            <person name="Roehrig J."/>
            <person name="Ruller R."/>
            <person name="Salamov A."/>
            <person name="Salih N.S."/>
            <person name="Samson R.A."/>
            <person name="Sandor E."/>
            <person name="Sanguinetti M."/>
            <person name="Schuetze T."/>
            <person name="Sepcic K."/>
            <person name="Shelest E."/>
            <person name="Sherlock G."/>
            <person name="Sophianopoulou V."/>
            <person name="Squina F.M."/>
            <person name="Sun H."/>
            <person name="Susca A."/>
            <person name="Todd R.B."/>
            <person name="Tsang A."/>
            <person name="Unkles S.E."/>
            <person name="van de Wiele N."/>
            <person name="van Rossen-Uffink D."/>
            <person name="Oliveira J.V."/>
            <person name="Vesth T.C."/>
            <person name="Visser J."/>
            <person name="Yu J.-H."/>
            <person name="Zhou M."/>
            <person name="Andersen M.R."/>
            <person name="Archer D.B."/>
            <person name="Baker S.E."/>
            <person name="Benoit I."/>
            <person name="Brakhage A.A."/>
            <person name="Braus G.H."/>
            <person name="Fischer R."/>
            <person name="Frisvad J.C."/>
            <person name="Goldman G.H."/>
            <person name="Houbraken J."/>
            <person name="Oakley B."/>
            <person name="Pocsi I."/>
            <person name="Scazzocchio C."/>
            <person name="Seiboth B."/>
            <person name="vanKuyk P.A."/>
            <person name="Wortman J."/>
            <person name="Dyer P.S."/>
            <person name="Grigoriev I.V."/>
        </authorList>
    </citation>
    <scope>NUCLEOTIDE SEQUENCE [LARGE SCALE GENOMIC DNA]</scope>
    <source>
        <strain evidence="11">CBS 516.65</strain>
    </source>
</reference>
<dbReference type="PANTHER" id="PTHR40626:SF12">
    <property type="entry name" value="RFEC"/>
    <property type="match status" value="1"/>
</dbReference>
<dbReference type="PROSITE" id="PS00028">
    <property type="entry name" value="ZINC_FINGER_C2H2_1"/>
    <property type="match status" value="1"/>
</dbReference>
<evidence type="ECO:0000313" key="11">
    <source>
        <dbReference type="Proteomes" id="UP000184300"/>
    </source>
</evidence>
<feature type="compositionally biased region" description="Low complexity" evidence="8">
    <location>
        <begin position="381"/>
        <end position="397"/>
    </location>
</feature>
<feature type="compositionally biased region" description="Low complexity" evidence="8">
    <location>
        <begin position="134"/>
        <end position="144"/>
    </location>
</feature>
<accession>A0A1L9VER5</accession>
<dbReference type="FunFam" id="3.30.160.60:FF:001547">
    <property type="entry name" value="C2H2 transcription factor RfeC"/>
    <property type="match status" value="1"/>
</dbReference>
<protein>
    <recommendedName>
        <fullName evidence="9">C2H2-type domain-containing protein</fullName>
    </recommendedName>
</protein>
<feature type="compositionally biased region" description="Low complexity" evidence="8">
    <location>
        <begin position="110"/>
        <end position="124"/>
    </location>
</feature>
<dbReference type="InterPro" id="IPR051059">
    <property type="entry name" value="VerF-like"/>
</dbReference>
<feature type="domain" description="C2H2-type" evidence="9">
    <location>
        <begin position="246"/>
        <end position="273"/>
    </location>
</feature>
<gene>
    <name evidence="10" type="ORF">ASPGLDRAFT_67900</name>
</gene>
<evidence type="ECO:0000259" key="9">
    <source>
        <dbReference type="PROSITE" id="PS50157"/>
    </source>
</evidence>
<keyword evidence="6" id="KW-0539">Nucleus</keyword>
<dbReference type="STRING" id="1160497.A0A1L9VER5"/>
<dbReference type="Gene3D" id="3.30.160.60">
    <property type="entry name" value="Classic Zinc Finger"/>
    <property type="match status" value="2"/>
</dbReference>
<dbReference type="GeneID" id="34465464"/>
<dbReference type="GO" id="GO:0000785">
    <property type="term" value="C:chromatin"/>
    <property type="evidence" value="ECO:0007669"/>
    <property type="project" value="TreeGrafter"/>
</dbReference>
<feature type="compositionally biased region" description="Polar residues" evidence="8">
    <location>
        <begin position="17"/>
        <end position="28"/>
    </location>
</feature>
<keyword evidence="4 7" id="KW-0863">Zinc-finger</keyword>
<dbReference type="InterPro" id="IPR036236">
    <property type="entry name" value="Znf_C2H2_sf"/>
</dbReference>
<dbReference type="AlphaFoldDB" id="A0A1L9VER5"/>
<evidence type="ECO:0000256" key="8">
    <source>
        <dbReference type="SAM" id="MobiDB-lite"/>
    </source>
</evidence>
<evidence type="ECO:0000313" key="10">
    <source>
        <dbReference type="EMBL" id="OJJ82438.1"/>
    </source>
</evidence>
<dbReference type="GO" id="GO:0008270">
    <property type="term" value="F:zinc ion binding"/>
    <property type="evidence" value="ECO:0007669"/>
    <property type="project" value="UniProtKB-KW"/>
</dbReference>
<keyword evidence="3" id="KW-0677">Repeat</keyword>
<dbReference type="SUPFAM" id="SSF57667">
    <property type="entry name" value="beta-beta-alpha zinc fingers"/>
    <property type="match status" value="1"/>
</dbReference>
<dbReference type="OrthoDB" id="9439903at2759"/>
<evidence type="ECO:0000256" key="6">
    <source>
        <dbReference type="ARBA" id="ARBA00023242"/>
    </source>
</evidence>
<sequence>MDPRSHPSRPPSTSLPQGSTPLSSTPISSMPMPQYTMQHHYPVSQPQTLPPLQPHHSQSPAPHSYMGQPPYRPDLSRFPASSHDVYASSAAPIMPHTTAVGSLPPSSFLSHPNPQAQQAQQPSQHYPPPHSVLPPASSAQSYPQPIAPAPPRDRRTDYSGLPSGAFSYPDGKTATTPWVNQDPVASANGGSPYAPKDSPRTQVVGSQGRRGILPSVPGRATPVATNTVNGSAKNTTIPAKDADGKFPCPHCNKTYLHAKHLKRHLLRHTGDRPYMCVLCRDTFSRSDILKRHFQKCSLRRGNPTGATHLSHPQAHLKRSQAANATKPIQDEVSTTAPTPTTGVAGTTFGEGAPAAAGVAAASVNGHGLANTGHPATGFPEQQSPQPQSHHQQQQQQQPQPPLGFTMSSVNGMNHGPTEDAFPAGQPHPRAWMAAPKQNPYLMQPGPNHSISQQLNVDRHSFEQVNSPIAQDPNKRPVMPGATHTGEIDWTSMFQPGTSDGYMNPVFPQSMASGQDSIHAHVDADRKYYPATTGPQEGAGMNGLYLASTTLSGDGTVQPARQ</sequence>
<dbReference type="VEuPathDB" id="FungiDB:ASPGLDRAFT_67900"/>
<feature type="region of interest" description="Disordered" evidence="8">
    <location>
        <begin position="365"/>
        <end position="431"/>
    </location>
</feature>
<evidence type="ECO:0000256" key="3">
    <source>
        <dbReference type="ARBA" id="ARBA00022737"/>
    </source>
</evidence>
<dbReference type="Proteomes" id="UP000184300">
    <property type="component" value="Unassembled WGS sequence"/>
</dbReference>
<dbReference type="InterPro" id="IPR013087">
    <property type="entry name" value="Znf_C2H2_type"/>
</dbReference>
<keyword evidence="11" id="KW-1185">Reference proteome</keyword>
<organism evidence="10 11">
    <name type="scientific">Aspergillus glaucus CBS 516.65</name>
    <dbReference type="NCBI Taxonomy" id="1160497"/>
    <lineage>
        <taxon>Eukaryota</taxon>
        <taxon>Fungi</taxon>
        <taxon>Dikarya</taxon>
        <taxon>Ascomycota</taxon>
        <taxon>Pezizomycotina</taxon>
        <taxon>Eurotiomycetes</taxon>
        <taxon>Eurotiomycetidae</taxon>
        <taxon>Eurotiales</taxon>
        <taxon>Aspergillaceae</taxon>
        <taxon>Aspergillus</taxon>
        <taxon>Aspergillus subgen. Aspergillus</taxon>
    </lineage>
</organism>
<feature type="region of interest" description="Disordered" evidence="8">
    <location>
        <begin position="97"/>
        <end position="235"/>
    </location>
</feature>
<keyword evidence="5" id="KW-0862">Zinc</keyword>
<dbReference type="PROSITE" id="PS50157">
    <property type="entry name" value="ZINC_FINGER_C2H2_2"/>
    <property type="match status" value="1"/>
</dbReference>
<dbReference type="RefSeq" id="XP_022399136.1">
    <property type="nucleotide sequence ID" value="XM_022549204.1"/>
</dbReference>
<comment type="subcellular location">
    <subcellularLocation>
        <location evidence="1">Nucleus</location>
    </subcellularLocation>
</comment>
<dbReference type="SMART" id="SM00355">
    <property type="entry name" value="ZnF_C2H2"/>
    <property type="match status" value="2"/>
</dbReference>
<proteinExistence type="predicted"/>